<evidence type="ECO:0000256" key="1">
    <source>
        <dbReference type="SAM" id="MobiDB-lite"/>
    </source>
</evidence>
<protein>
    <submittedName>
        <fullName evidence="3">CIC11C00000002028</fullName>
    </submittedName>
</protein>
<dbReference type="Proteomes" id="UP000182259">
    <property type="component" value="Chromosome III"/>
</dbReference>
<organism evidence="3 4">
    <name type="scientific">Sungouiella intermedia</name>
    <dbReference type="NCBI Taxonomy" id="45354"/>
    <lineage>
        <taxon>Eukaryota</taxon>
        <taxon>Fungi</taxon>
        <taxon>Dikarya</taxon>
        <taxon>Ascomycota</taxon>
        <taxon>Saccharomycotina</taxon>
        <taxon>Pichiomycetes</taxon>
        <taxon>Metschnikowiaceae</taxon>
        <taxon>Sungouiella</taxon>
    </lineage>
</organism>
<evidence type="ECO:0000313" key="4">
    <source>
        <dbReference type="Proteomes" id="UP000182259"/>
    </source>
</evidence>
<name>A0A1L0BNI8_9ASCO</name>
<evidence type="ECO:0000313" key="3">
    <source>
        <dbReference type="EMBL" id="SGZ52929.1"/>
    </source>
</evidence>
<dbReference type="PROSITE" id="PS00036">
    <property type="entry name" value="BZIP_BASIC"/>
    <property type="match status" value="1"/>
</dbReference>
<proteinExistence type="predicted"/>
<dbReference type="CDD" id="cd14688">
    <property type="entry name" value="bZIP_YAP"/>
    <property type="match status" value="1"/>
</dbReference>
<dbReference type="AlphaFoldDB" id="A0A1L0BNI8"/>
<feature type="compositionally biased region" description="Low complexity" evidence="1">
    <location>
        <begin position="208"/>
        <end position="224"/>
    </location>
</feature>
<dbReference type="InterPro" id="IPR004827">
    <property type="entry name" value="bZIP"/>
</dbReference>
<dbReference type="InterPro" id="IPR046347">
    <property type="entry name" value="bZIP_sf"/>
</dbReference>
<dbReference type="GO" id="GO:0003700">
    <property type="term" value="F:DNA-binding transcription factor activity"/>
    <property type="evidence" value="ECO:0007669"/>
    <property type="project" value="InterPro"/>
</dbReference>
<gene>
    <name evidence="3" type="ORF">SAMEA4029009_CIC11G00000002028</name>
</gene>
<dbReference type="EMBL" id="LT635766">
    <property type="protein sequence ID" value="SGZ52929.1"/>
    <property type="molecule type" value="Genomic_DNA"/>
</dbReference>
<dbReference type="SUPFAM" id="SSF57959">
    <property type="entry name" value="Leucine zipper domain"/>
    <property type="match status" value="1"/>
</dbReference>
<accession>A0A1L0BNI8</accession>
<sequence length="555" mass="63609">MSERAQRKREQNKVSQRKHRARQAARVAELEAEVSFLRQKLLESRCRGGCDLERQLLRLKKEMDEASRIGGSLQVLLANMVKMSGGRSLPLAVINLEKKPSRPHGDDLNLELVKADPDNAEISTEINLSPLSVLHQTQQQGLEHLSNCGLRDQDLLRLPNPPLPEQLLPEQLHPLLADFPLPPLHESPNTNVLNRQYQKMPRHPIVPSQHQHSQQYESQEEQQQPNRGYYSHQSIPSQNQVISPNTNLSLSAEFELDKWTTHPIQNFWTEFLYPNPKNVYRTSVQQQMESIEMNFLRLVVSLRLDMSRADFMLDSSLLNLFATYAEKYLEVIPKLQSFTIALGGTKWLCGQLLLAVYSRANCKSLGIFIGGDQSLDPVAVELKNRLLFGLEERIHVGAFEQVLRLHFPCQSRSVLLPEDPVNVVVPTYFKPTVLQMSLIREGISYDLACNFVIWPEFRDSIIRHQLSMGTTQTVDVIDELMDNVVLEVDLKLFYFKNLVLIVADTSKFEKLIQNGVTKPWFWKVTRSYGKRYIGIVPNNIISPIDDAKEENVFVF</sequence>
<feature type="region of interest" description="Disordered" evidence="1">
    <location>
        <begin position="1"/>
        <end position="22"/>
    </location>
</feature>
<feature type="compositionally biased region" description="Basic and acidic residues" evidence="1">
    <location>
        <begin position="1"/>
        <end position="12"/>
    </location>
</feature>
<dbReference type="Gene3D" id="1.20.5.170">
    <property type="match status" value="1"/>
</dbReference>
<feature type="region of interest" description="Disordered" evidence="1">
    <location>
        <begin position="205"/>
        <end position="233"/>
    </location>
</feature>
<evidence type="ECO:0000259" key="2">
    <source>
        <dbReference type="PROSITE" id="PS00036"/>
    </source>
</evidence>
<reference evidence="3 4" key="1">
    <citation type="submission" date="2016-10" db="EMBL/GenBank/DDBJ databases">
        <authorList>
            <person name="de Groot N.N."/>
        </authorList>
    </citation>
    <scope>NUCLEOTIDE SEQUENCE [LARGE SCALE GENOMIC DNA]</scope>
    <source>
        <strain evidence="3 4">PYCC 4715</strain>
    </source>
</reference>
<feature type="domain" description="BZIP" evidence="2">
    <location>
        <begin position="7"/>
        <end position="22"/>
    </location>
</feature>